<feature type="domain" description="F-box" evidence="3">
    <location>
        <begin position="177"/>
        <end position="223"/>
    </location>
</feature>
<evidence type="ECO:0000259" key="3">
    <source>
        <dbReference type="PROSITE" id="PS50181"/>
    </source>
</evidence>
<dbReference type="AlphaFoldDB" id="A0A6A5FPI6"/>
<reference evidence="4 5" key="1">
    <citation type="submission" date="2019-06" db="EMBL/GenBank/DDBJ databases">
        <title>A chromosome-scale genome assembly of the European perch, Perca fluviatilis.</title>
        <authorList>
            <person name="Roques C."/>
            <person name="Zahm M."/>
            <person name="Cabau C."/>
            <person name="Klopp C."/>
            <person name="Bouchez O."/>
            <person name="Donnadieu C."/>
            <person name="Kuhl H."/>
            <person name="Gislard M."/>
            <person name="Guendouz S."/>
            <person name="Journot L."/>
            <person name="Haffray P."/>
            <person name="Bestin A."/>
            <person name="Morvezen R."/>
            <person name="Feron R."/>
            <person name="Wen M."/>
            <person name="Jouanno E."/>
            <person name="Herpin A."/>
            <person name="Schartl M."/>
            <person name="Postlethwait J."/>
            <person name="Schaerlinger B."/>
            <person name="Chardard D."/>
            <person name="Lecocq T."/>
            <person name="Poncet C."/>
            <person name="Jaffrelo L."/>
            <person name="Lampietro C."/>
            <person name="Guiguen Y."/>
        </authorList>
    </citation>
    <scope>NUCLEOTIDE SEQUENCE [LARGE SCALE GENOMIC DNA]</scope>
    <source>
        <tissue evidence="4">Blood</tissue>
    </source>
</reference>
<evidence type="ECO:0000256" key="2">
    <source>
        <dbReference type="SAM" id="SignalP"/>
    </source>
</evidence>
<protein>
    <recommendedName>
        <fullName evidence="3">F-box domain-containing protein</fullName>
    </recommendedName>
</protein>
<keyword evidence="5" id="KW-1185">Reference proteome</keyword>
<dbReference type="InterPro" id="IPR029204">
    <property type="entry name" value="CNRIP1"/>
</dbReference>
<evidence type="ECO:0000313" key="5">
    <source>
        <dbReference type="Proteomes" id="UP000465112"/>
    </source>
</evidence>
<proteinExistence type="predicted"/>
<dbReference type="PROSITE" id="PS50181">
    <property type="entry name" value="FBOX"/>
    <property type="match status" value="1"/>
</dbReference>
<keyword evidence="2" id="KW-0732">Signal</keyword>
<dbReference type="Gene3D" id="1.20.1280.50">
    <property type="match status" value="1"/>
</dbReference>
<dbReference type="GO" id="GO:0031718">
    <property type="term" value="F:type 1 cannabinoid receptor binding"/>
    <property type="evidence" value="ECO:0007669"/>
    <property type="project" value="TreeGrafter"/>
</dbReference>
<evidence type="ECO:0000313" key="4">
    <source>
        <dbReference type="EMBL" id="KAF1394535.1"/>
    </source>
</evidence>
<feature type="region of interest" description="Disordered" evidence="1">
    <location>
        <begin position="108"/>
        <end position="136"/>
    </location>
</feature>
<dbReference type="SUPFAM" id="SSF81383">
    <property type="entry name" value="F-box domain"/>
    <property type="match status" value="1"/>
</dbReference>
<dbReference type="InterPro" id="IPR036047">
    <property type="entry name" value="F-box-like_dom_sf"/>
</dbReference>
<organism evidence="4 5">
    <name type="scientific">Perca fluviatilis</name>
    <name type="common">European perch</name>
    <dbReference type="NCBI Taxonomy" id="8168"/>
    <lineage>
        <taxon>Eukaryota</taxon>
        <taxon>Metazoa</taxon>
        <taxon>Chordata</taxon>
        <taxon>Craniata</taxon>
        <taxon>Vertebrata</taxon>
        <taxon>Euteleostomi</taxon>
        <taxon>Actinopterygii</taxon>
        <taxon>Neopterygii</taxon>
        <taxon>Teleostei</taxon>
        <taxon>Neoteleostei</taxon>
        <taxon>Acanthomorphata</taxon>
        <taxon>Eupercaria</taxon>
        <taxon>Perciformes</taxon>
        <taxon>Percoidei</taxon>
        <taxon>Percidae</taxon>
        <taxon>Percinae</taxon>
        <taxon>Perca</taxon>
    </lineage>
</organism>
<gene>
    <name evidence="4" type="ORF">PFLUV_G00001330</name>
</gene>
<comment type="caution">
    <text evidence="4">The sequence shown here is derived from an EMBL/GenBank/DDBJ whole genome shotgun (WGS) entry which is preliminary data.</text>
</comment>
<dbReference type="InterPro" id="IPR001810">
    <property type="entry name" value="F-box_dom"/>
</dbReference>
<dbReference type="PANTHER" id="PTHR31952:SF2">
    <property type="entry name" value="CB1 CANNABINOID RECEPTOR-INTERACTING PROTEIN 1"/>
    <property type="match status" value="1"/>
</dbReference>
<dbReference type="GO" id="GO:0005886">
    <property type="term" value="C:plasma membrane"/>
    <property type="evidence" value="ECO:0007669"/>
    <property type="project" value="TreeGrafter"/>
</dbReference>
<sequence length="410" mass="45934">MSVTLVTLLLILQLFYAGTHPTCPFPTIEAVEDDDVALQCRLDNLSARTLDVARAVRGTYGDVCSYRKRKDRMDRCGGFVALLSHGGEYKVFLQKLRARSVVSIPDVSKNHQNGTKTVPPVEEVTESNSRGGGNGKAARSRIVPAVVFILGGVLVVVLVNTWKDAPSLRSTTPTLAHNFAETLPIEMSAKIFGMLDAESLSSAARTCRLWHYIIAESEQHHRIIRRPFPQTRDRTVTPAREPDIYPGIMDDVPPIIDISISLRIQPNDGPVFFKVDGTRFGQSRTIKLLTGSKYKIQVALKPGNVEATNMNIGGIIFALEQQSRDEESVVYQGQYDTEGVPHTKSGDRQPVQVSIEFNKAGTFETVWQAKYYNYYKREHCQFGNKFSTIDYECKPNETRTLMWINKEAFN</sequence>
<dbReference type="Pfam" id="PF15043">
    <property type="entry name" value="CNRIP1"/>
    <property type="match status" value="1"/>
</dbReference>
<dbReference type="PANTHER" id="PTHR31952">
    <property type="entry name" value="CB1 CANNABINOID RECEPTOR-INTERACTING PROTEIN 1"/>
    <property type="match status" value="1"/>
</dbReference>
<evidence type="ECO:0000256" key="1">
    <source>
        <dbReference type="SAM" id="MobiDB-lite"/>
    </source>
</evidence>
<accession>A0A6A5FPI6</accession>
<feature type="chain" id="PRO_5025596384" description="F-box domain-containing protein" evidence="2">
    <location>
        <begin position="22"/>
        <end position="410"/>
    </location>
</feature>
<name>A0A6A5FPI6_PERFL</name>
<dbReference type="EMBL" id="VHII01000001">
    <property type="protein sequence ID" value="KAF1394535.1"/>
    <property type="molecule type" value="Genomic_DNA"/>
</dbReference>
<dbReference type="Pfam" id="PF12937">
    <property type="entry name" value="F-box-like"/>
    <property type="match status" value="1"/>
</dbReference>
<dbReference type="Proteomes" id="UP000465112">
    <property type="component" value="Chromosome 1"/>
</dbReference>
<feature type="signal peptide" evidence="2">
    <location>
        <begin position="1"/>
        <end position="21"/>
    </location>
</feature>